<reference evidence="1 2" key="1">
    <citation type="submission" date="2014-07" db="EMBL/GenBank/DDBJ databases">
        <title>Unique and conserved regions in Vibrio harveyi and related species in comparison with the shrimp pathogen Vibrio harveyi CAIM 1792.</title>
        <authorList>
            <person name="Espinoza-Valles I."/>
            <person name="Vora G."/>
            <person name="Leekitcharoenphon P."/>
            <person name="Ussery D."/>
            <person name="Hoj L."/>
            <person name="Gomez-Gil B."/>
        </authorList>
    </citation>
    <scope>NUCLEOTIDE SEQUENCE [LARGE SCALE GENOMIC DNA]</scope>
    <source>
        <strain evidence="2">CAIM 1854 / LMG 25443</strain>
    </source>
</reference>
<protein>
    <submittedName>
        <fullName evidence="1">Uncharacterized protein</fullName>
    </submittedName>
</protein>
<evidence type="ECO:0000313" key="2">
    <source>
        <dbReference type="Proteomes" id="UP000031586"/>
    </source>
</evidence>
<dbReference type="Proteomes" id="UP000031586">
    <property type="component" value="Unassembled WGS sequence"/>
</dbReference>
<proteinExistence type="predicted"/>
<accession>A0A0C1WDC8</accession>
<evidence type="ECO:0000313" key="1">
    <source>
        <dbReference type="EMBL" id="KIF54362.1"/>
    </source>
</evidence>
<gene>
    <name evidence="1" type="ORF">H735_04780</name>
</gene>
<comment type="caution">
    <text evidence="1">The sequence shown here is derived from an EMBL/GenBank/DDBJ whole genome shotgun (WGS) entry which is preliminary data.</text>
</comment>
<organism evidence="1 2">
    <name type="scientific">Vibrio owensii CAIM 1854 = LMG 25443</name>
    <dbReference type="NCBI Taxonomy" id="1229493"/>
    <lineage>
        <taxon>Bacteria</taxon>
        <taxon>Pseudomonadati</taxon>
        <taxon>Pseudomonadota</taxon>
        <taxon>Gammaproteobacteria</taxon>
        <taxon>Vibrionales</taxon>
        <taxon>Vibrionaceae</taxon>
        <taxon>Vibrio</taxon>
    </lineage>
</organism>
<dbReference type="AlphaFoldDB" id="A0A0C1WDC8"/>
<name>A0A0C1WDC8_9VIBR</name>
<sequence length="62" mass="7458">MINDFILESSLFIDIKVDYRILNYIYCDRSKVIAMTDNNMTITKEIRMITMYFIFMSPNFSI</sequence>
<dbReference type="EMBL" id="JPRD01000008">
    <property type="protein sequence ID" value="KIF54362.1"/>
    <property type="molecule type" value="Genomic_DNA"/>
</dbReference>